<evidence type="ECO:0000313" key="4">
    <source>
        <dbReference type="EMBL" id="TMO70097.1"/>
    </source>
</evidence>
<dbReference type="InterPro" id="IPR029787">
    <property type="entry name" value="Nucleotide_cyclase"/>
</dbReference>
<dbReference type="GO" id="GO:1902201">
    <property type="term" value="P:negative regulation of bacterial-type flagellum-dependent cell motility"/>
    <property type="evidence" value="ECO:0007669"/>
    <property type="project" value="TreeGrafter"/>
</dbReference>
<dbReference type="InterPro" id="IPR043128">
    <property type="entry name" value="Rev_trsase/Diguanyl_cyclase"/>
</dbReference>
<feature type="domain" description="GGDEF" evidence="3">
    <location>
        <begin position="49"/>
        <end position="102"/>
    </location>
</feature>
<name>A0A5S3VDG1_9GAMM</name>
<protein>
    <recommendedName>
        <fullName evidence="1">diguanylate cyclase</fullName>
        <ecNumber evidence="1">2.7.7.65</ecNumber>
    </recommendedName>
</protein>
<dbReference type="PROSITE" id="PS50887">
    <property type="entry name" value="GGDEF"/>
    <property type="match status" value="1"/>
</dbReference>
<dbReference type="InterPro" id="IPR000160">
    <property type="entry name" value="GGDEF_dom"/>
</dbReference>
<dbReference type="EMBL" id="PNBX01000007">
    <property type="protein sequence ID" value="TMO70097.1"/>
    <property type="molecule type" value="Genomic_DNA"/>
</dbReference>
<sequence>MLEDDLILIHRFSQMRHIAMLDPLTNIYNRRAVVIFAAHKRDIALKMHMYFYGIFIDLNEFKAVNDQYGHPVGDKVLNGLATAIKAVSRDDDFVGRMGEDEF</sequence>
<dbReference type="Gene3D" id="3.30.70.270">
    <property type="match status" value="1"/>
</dbReference>
<accession>A0A5S3VDG1</accession>
<evidence type="ECO:0000313" key="5">
    <source>
        <dbReference type="Proteomes" id="UP000307217"/>
    </source>
</evidence>
<evidence type="ECO:0000256" key="2">
    <source>
        <dbReference type="ARBA" id="ARBA00034247"/>
    </source>
</evidence>
<reference evidence="5" key="2">
    <citation type="submission" date="2019-06" db="EMBL/GenBank/DDBJ databases">
        <title>Co-occurence of chitin degradation, pigmentation and bioactivity in marine Pseudoalteromonas.</title>
        <authorList>
            <person name="Sonnenschein E.C."/>
            <person name="Bech P.K."/>
        </authorList>
    </citation>
    <scope>NUCLEOTIDE SEQUENCE [LARGE SCALE GENOMIC DNA]</scope>
    <source>
        <strain evidence="5">S3790</strain>
    </source>
</reference>
<dbReference type="CDD" id="cd01949">
    <property type="entry name" value="GGDEF"/>
    <property type="match status" value="1"/>
</dbReference>
<dbReference type="NCBIfam" id="TIGR00254">
    <property type="entry name" value="GGDEF"/>
    <property type="match status" value="1"/>
</dbReference>
<dbReference type="AlphaFoldDB" id="A0A5S3VDG1"/>
<dbReference type="Pfam" id="PF00990">
    <property type="entry name" value="GGDEF"/>
    <property type="match status" value="1"/>
</dbReference>
<dbReference type="EC" id="2.7.7.65" evidence="1"/>
<dbReference type="Proteomes" id="UP000307217">
    <property type="component" value="Unassembled WGS sequence"/>
</dbReference>
<reference evidence="4 5" key="1">
    <citation type="submission" date="2018-01" db="EMBL/GenBank/DDBJ databases">
        <authorList>
            <person name="Paulsen S."/>
            <person name="Gram L.K."/>
        </authorList>
    </citation>
    <scope>NUCLEOTIDE SEQUENCE [LARGE SCALE GENOMIC DNA]</scope>
    <source>
        <strain evidence="4 5">S3790</strain>
    </source>
</reference>
<dbReference type="GO" id="GO:0005886">
    <property type="term" value="C:plasma membrane"/>
    <property type="evidence" value="ECO:0007669"/>
    <property type="project" value="TreeGrafter"/>
</dbReference>
<comment type="catalytic activity">
    <reaction evidence="2">
        <text>2 GTP = 3',3'-c-di-GMP + 2 diphosphate</text>
        <dbReference type="Rhea" id="RHEA:24898"/>
        <dbReference type="ChEBI" id="CHEBI:33019"/>
        <dbReference type="ChEBI" id="CHEBI:37565"/>
        <dbReference type="ChEBI" id="CHEBI:58805"/>
        <dbReference type="EC" id="2.7.7.65"/>
    </reaction>
</comment>
<dbReference type="PANTHER" id="PTHR45138:SF9">
    <property type="entry name" value="DIGUANYLATE CYCLASE DGCM-RELATED"/>
    <property type="match status" value="1"/>
</dbReference>
<dbReference type="PANTHER" id="PTHR45138">
    <property type="entry name" value="REGULATORY COMPONENTS OF SENSORY TRANSDUCTION SYSTEM"/>
    <property type="match status" value="1"/>
</dbReference>
<dbReference type="GO" id="GO:0052621">
    <property type="term" value="F:diguanylate cyclase activity"/>
    <property type="evidence" value="ECO:0007669"/>
    <property type="project" value="UniProtKB-EC"/>
</dbReference>
<dbReference type="RefSeq" id="WP_249930322.1">
    <property type="nucleotide sequence ID" value="NZ_PNBX01000007.1"/>
</dbReference>
<comment type="caution">
    <text evidence="4">The sequence shown here is derived from an EMBL/GenBank/DDBJ whole genome shotgun (WGS) entry which is preliminary data.</text>
</comment>
<dbReference type="GO" id="GO:0043709">
    <property type="term" value="P:cell adhesion involved in single-species biofilm formation"/>
    <property type="evidence" value="ECO:0007669"/>
    <property type="project" value="TreeGrafter"/>
</dbReference>
<evidence type="ECO:0000259" key="3">
    <source>
        <dbReference type="PROSITE" id="PS50887"/>
    </source>
</evidence>
<proteinExistence type="predicted"/>
<dbReference type="SUPFAM" id="SSF55073">
    <property type="entry name" value="Nucleotide cyclase"/>
    <property type="match status" value="1"/>
</dbReference>
<evidence type="ECO:0000256" key="1">
    <source>
        <dbReference type="ARBA" id="ARBA00012528"/>
    </source>
</evidence>
<organism evidence="4 5">
    <name type="scientific">Pseudoalteromonas aurantia</name>
    <dbReference type="NCBI Taxonomy" id="43654"/>
    <lineage>
        <taxon>Bacteria</taxon>
        <taxon>Pseudomonadati</taxon>
        <taxon>Pseudomonadota</taxon>
        <taxon>Gammaproteobacteria</taxon>
        <taxon>Alteromonadales</taxon>
        <taxon>Pseudoalteromonadaceae</taxon>
        <taxon>Pseudoalteromonas</taxon>
    </lineage>
</organism>
<dbReference type="InterPro" id="IPR050469">
    <property type="entry name" value="Diguanylate_Cyclase"/>
</dbReference>
<gene>
    <name evidence="4" type="ORF">CWC19_02625</name>
</gene>